<keyword evidence="5" id="KW-1003">Cell membrane</keyword>
<keyword evidence="4" id="KW-0813">Transport</keyword>
<feature type="domain" description="EF-hand" evidence="21">
    <location>
        <begin position="601"/>
        <end position="636"/>
    </location>
</feature>
<evidence type="ECO:0000313" key="22">
    <source>
        <dbReference type="EMBL" id="THD27049.1"/>
    </source>
</evidence>
<dbReference type="Pfam" id="PF20519">
    <property type="entry name" value="Polycystin_dom"/>
    <property type="match status" value="1"/>
</dbReference>
<evidence type="ECO:0000256" key="13">
    <source>
        <dbReference type="ARBA" id="ARBA00023180"/>
    </source>
</evidence>
<keyword evidence="10 17" id="KW-0406">Ion transport</keyword>
<dbReference type="GO" id="GO:0005262">
    <property type="term" value="F:calcium channel activity"/>
    <property type="evidence" value="ECO:0007669"/>
    <property type="project" value="UniProtKB-KW"/>
</dbReference>
<evidence type="ECO:0000256" key="16">
    <source>
        <dbReference type="ARBA" id="ARBA00023329"/>
    </source>
</evidence>
<comment type="similarity">
    <text evidence="3">Belongs to the polycystin family.</text>
</comment>
<evidence type="ECO:0000256" key="6">
    <source>
        <dbReference type="ARBA" id="ARBA00022673"/>
    </source>
</evidence>
<dbReference type="GO" id="GO:0005509">
    <property type="term" value="F:calcium ion binding"/>
    <property type="evidence" value="ECO:0007669"/>
    <property type="project" value="InterPro"/>
</dbReference>
<dbReference type="InterPro" id="IPR046791">
    <property type="entry name" value="Polycystin_dom"/>
</dbReference>
<sequence length="790" mass="90952">MNGDKKLRKRISDTNHVNFGYDEAELTGDEKKAAEYYAGMDEADNTFAYSFDESDKVHLAESEADRLSCWKQCMHGLRSMWATRLTEDTQSDRDLYIRTTLRELILYIIFLITLMIIAFGPINHKSYLLTNMMENTFMTSTVTDGGLSLSSVNSMDDFWQVLKGPVMDAWYNNHWYNDVPMRDDTRLSIGYDNLLIGVPRLRQVRMASNSCMIPMDFRSDIKECFGQYDITKEDKSPFGLQNGTAWQYTSPDDLDMSSFWGKAGLYGGGGYYEDLSANLTVAEEQIQVLFDNLWLDRGTRAIFLHFSSYNPNLNLFCVAEILIESPGSGGLITASEFRSIKLIRYVTTFDYFVLACECIFLLFSLYYIVEEIMEISKHRLSYFTSVWNWLDIIIIALSLVCASFNIYRTIKVNELLDSLLRNPDQFANFQLLSIWQVNFNYGVAVTTFLAWMKIFKYISFNKTMTQLSSTLGNCAKDLAGFAVMFFIVFFSFAELGYLAFGTQVDDFSEFMTSVYTLFRIILGDFDFASLERANTVFGPIYFIVYVFFVFFVLINMFIAIINETYVGVKSDLQTQENDFEVKDFFKARMKKMLDRLKKKKNRIEKLQQAMELANTNKGGRMDILELREHLNSQGFTAEEIDSVFGRFNTDQDNTLSSMEQLKMQAKLEEEKMVLVSEIAKEEQVALASGEEIARLPPEVTQQEFTLALKRIGRIEAGMSTIMQHLKTVLKGLSSVEKAKLIRREAMTQLLQTVITEDQQERETQINGIVNENMSKYEMIKSQIDEDESLE</sequence>
<feature type="transmembrane region" description="Helical" evidence="20">
    <location>
        <begin position="540"/>
        <end position="561"/>
    </location>
</feature>
<dbReference type="Gene3D" id="1.20.5.340">
    <property type="match status" value="1"/>
</dbReference>
<evidence type="ECO:0000313" key="23">
    <source>
        <dbReference type="Proteomes" id="UP000230066"/>
    </source>
</evidence>
<protein>
    <submittedName>
        <fullName evidence="22">Polycystic kidney disease protein 2</fullName>
    </submittedName>
</protein>
<dbReference type="Gene3D" id="1.20.120.350">
    <property type="entry name" value="Voltage-gated potassium channels. Chain C"/>
    <property type="match status" value="1"/>
</dbReference>
<organism evidence="22 23">
    <name type="scientific">Fasciola hepatica</name>
    <name type="common">Liver fluke</name>
    <dbReference type="NCBI Taxonomy" id="6192"/>
    <lineage>
        <taxon>Eukaryota</taxon>
        <taxon>Metazoa</taxon>
        <taxon>Spiralia</taxon>
        <taxon>Lophotrochozoa</taxon>
        <taxon>Platyhelminthes</taxon>
        <taxon>Trematoda</taxon>
        <taxon>Digenea</taxon>
        <taxon>Plagiorchiida</taxon>
        <taxon>Echinostomata</taxon>
        <taxon>Echinostomatoidea</taxon>
        <taxon>Fasciolidae</taxon>
        <taxon>Fasciola</taxon>
    </lineage>
</organism>
<feature type="transmembrane region" description="Helical" evidence="20">
    <location>
        <begin position="439"/>
        <end position="458"/>
    </location>
</feature>
<evidence type="ECO:0000256" key="17">
    <source>
        <dbReference type="PIRSR" id="PIRSR603915-1"/>
    </source>
</evidence>
<keyword evidence="12" id="KW-1015">Disulfide bond</keyword>
<reference evidence="22" key="1">
    <citation type="submission" date="2019-03" db="EMBL/GenBank/DDBJ databases">
        <title>Improved annotation for the trematode Fasciola hepatica.</title>
        <authorList>
            <person name="Choi Y.-J."/>
            <person name="Martin J."/>
            <person name="Mitreva M."/>
        </authorList>
    </citation>
    <scope>NUCLEOTIDE SEQUENCE [LARGE SCALE GENOMIC DNA]</scope>
</reference>
<dbReference type="InterPro" id="IPR013122">
    <property type="entry name" value="PKD1_2_channel"/>
</dbReference>
<comment type="caution">
    <text evidence="22">The sequence shown here is derived from an EMBL/GenBank/DDBJ whole genome shotgun (WGS) entry which is preliminary data.</text>
</comment>
<evidence type="ECO:0000256" key="15">
    <source>
        <dbReference type="ARBA" id="ARBA00023303"/>
    </source>
</evidence>
<proteinExistence type="inferred from homology"/>
<keyword evidence="17" id="KW-0106">Calcium</keyword>
<dbReference type="SUPFAM" id="SSF81324">
    <property type="entry name" value="Voltage-gated potassium channels"/>
    <property type="match status" value="1"/>
</dbReference>
<dbReference type="PROSITE" id="PS50222">
    <property type="entry name" value="EF_HAND_2"/>
    <property type="match status" value="1"/>
</dbReference>
<dbReference type="GO" id="GO:0050982">
    <property type="term" value="P:detection of mechanical stimulus"/>
    <property type="evidence" value="ECO:0007669"/>
    <property type="project" value="TreeGrafter"/>
</dbReference>
<dbReference type="PANTHER" id="PTHR10877">
    <property type="entry name" value="POLYCYSTIN FAMILY MEMBER"/>
    <property type="match status" value="1"/>
</dbReference>
<feature type="coiled-coil region" evidence="19">
    <location>
        <begin position="582"/>
        <end position="616"/>
    </location>
</feature>
<dbReference type="Pfam" id="PF08016">
    <property type="entry name" value="PKD_channel"/>
    <property type="match status" value="1"/>
</dbReference>
<dbReference type="InterPro" id="IPR027359">
    <property type="entry name" value="Volt_channel_dom_sf"/>
</dbReference>
<dbReference type="PRINTS" id="PR01433">
    <property type="entry name" value="POLYCYSTIN2"/>
</dbReference>
<evidence type="ECO:0000256" key="11">
    <source>
        <dbReference type="ARBA" id="ARBA00023136"/>
    </source>
</evidence>
<keyword evidence="11 20" id="KW-0472">Membrane</keyword>
<feature type="binding site" evidence="17">
    <location>
        <position position="652"/>
    </location>
    <ligand>
        <name>Ca(2+)</name>
        <dbReference type="ChEBI" id="CHEBI:29108"/>
        <label>2</label>
    </ligand>
</feature>
<dbReference type="GO" id="GO:0031410">
    <property type="term" value="C:cytoplasmic vesicle"/>
    <property type="evidence" value="ECO:0007669"/>
    <property type="project" value="UniProtKB-SubCell"/>
</dbReference>
<feature type="transmembrane region" description="Helical" evidence="20">
    <location>
        <begin position="104"/>
        <end position="122"/>
    </location>
</feature>
<feature type="transmembrane region" description="Helical" evidence="20">
    <location>
        <begin position="478"/>
        <end position="500"/>
    </location>
</feature>
<evidence type="ECO:0000256" key="10">
    <source>
        <dbReference type="ARBA" id="ARBA00023065"/>
    </source>
</evidence>
<comment type="subcellular location">
    <subcellularLocation>
        <location evidence="1">Cell projection</location>
        <location evidence="1">Cilium membrane</location>
        <topology evidence="1">Multi-pass membrane protein</topology>
    </subcellularLocation>
    <subcellularLocation>
        <location evidence="2">Cytoplasmic vesicle</location>
    </subcellularLocation>
</comment>
<dbReference type="InterPro" id="IPR003915">
    <property type="entry name" value="PKD_2"/>
</dbReference>
<evidence type="ECO:0000256" key="7">
    <source>
        <dbReference type="ARBA" id="ARBA00022692"/>
    </source>
</evidence>
<feature type="transmembrane region" description="Helical" evidence="20">
    <location>
        <begin position="351"/>
        <end position="369"/>
    </location>
</feature>
<evidence type="ECO:0000256" key="18">
    <source>
        <dbReference type="PIRSR" id="PIRSR603915-2"/>
    </source>
</evidence>
<keyword evidence="9 19" id="KW-0175">Coiled coil</keyword>
<dbReference type="InterPro" id="IPR011992">
    <property type="entry name" value="EF-hand-dom_pair"/>
</dbReference>
<feature type="disulfide bond" evidence="18">
    <location>
        <begin position="211"/>
        <end position="224"/>
    </location>
</feature>
<feature type="transmembrane region" description="Helical" evidence="20">
    <location>
        <begin position="389"/>
        <end position="410"/>
    </location>
</feature>
<evidence type="ECO:0000256" key="4">
    <source>
        <dbReference type="ARBA" id="ARBA00022448"/>
    </source>
</evidence>
<keyword evidence="14" id="KW-0966">Cell projection</keyword>
<keyword evidence="23" id="KW-1185">Reference proteome</keyword>
<feature type="binding site" evidence="17">
    <location>
        <position position="650"/>
    </location>
    <ligand>
        <name>Ca(2+)</name>
        <dbReference type="ChEBI" id="CHEBI:29108"/>
        <label>2</label>
    </ligand>
</feature>
<dbReference type="AlphaFoldDB" id="A0A4E0RDZ3"/>
<keyword evidence="7 20" id="KW-0812">Transmembrane</keyword>
<dbReference type="Gene3D" id="1.10.238.10">
    <property type="entry name" value="EF-hand"/>
    <property type="match status" value="1"/>
</dbReference>
<evidence type="ECO:0000256" key="5">
    <source>
        <dbReference type="ARBA" id="ARBA00022475"/>
    </source>
</evidence>
<dbReference type="Gene3D" id="1.10.287.70">
    <property type="match status" value="1"/>
</dbReference>
<evidence type="ECO:0000256" key="12">
    <source>
        <dbReference type="ARBA" id="ARBA00023157"/>
    </source>
</evidence>
<dbReference type="InterPro" id="IPR002048">
    <property type="entry name" value="EF_hand_dom"/>
</dbReference>
<dbReference type="GO" id="GO:0060170">
    <property type="term" value="C:ciliary membrane"/>
    <property type="evidence" value="ECO:0007669"/>
    <property type="project" value="UniProtKB-SubCell"/>
</dbReference>
<evidence type="ECO:0000256" key="1">
    <source>
        <dbReference type="ARBA" id="ARBA00004272"/>
    </source>
</evidence>
<evidence type="ECO:0000256" key="14">
    <source>
        <dbReference type="ARBA" id="ARBA00023273"/>
    </source>
</evidence>
<accession>A0A4E0RDZ3</accession>
<evidence type="ECO:0000256" key="20">
    <source>
        <dbReference type="SAM" id="Phobius"/>
    </source>
</evidence>
<evidence type="ECO:0000256" key="2">
    <source>
        <dbReference type="ARBA" id="ARBA00004541"/>
    </source>
</evidence>
<name>A0A4E0RDZ3_FASHE</name>
<gene>
    <name evidence="22" type="ORF">D915_001966</name>
</gene>
<evidence type="ECO:0000256" key="9">
    <source>
        <dbReference type="ARBA" id="ARBA00023054"/>
    </source>
</evidence>
<evidence type="ECO:0000256" key="19">
    <source>
        <dbReference type="SAM" id="Coils"/>
    </source>
</evidence>
<keyword evidence="17" id="KW-0479">Metal-binding</keyword>
<evidence type="ECO:0000256" key="3">
    <source>
        <dbReference type="ARBA" id="ARBA00007200"/>
    </source>
</evidence>
<keyword evidence="8 20" id="KW-1133">Transmembrane helix</keyword>
<dbReference type="SUPFAM" id="SSF47473">
    <property type="entry name" value="EF-hand"/>
    <property type="match status" value="1"/>
</dbReference>
<dbReference type="EMBL" id="JXXN02000542">
    <property type="protein sequence ID" value="THD27049.1"/>
    <property type="molecule type" value="Genomic_DNA"/>
</dbReference>
<keyword evidence="13" id="KW-0325">Glycoprotein</keyword>
<evidence type="ECO:0000256" key="8">
    <source>
        <dbReference type="ARBA" id="ARBA00022989"/>
    </source>
</evidence>
<dbReference type="Proteomes" id="UP000230066">
    <property type="component" value="Unassembled WGS sequence"/>
</dbReference>
<keyword evidence="6 17" id="KW-0107">Calcium channel</keyword>
<keyword evidence="16" id="KW-0968">Cytoplasmic vesicle</keyword>
<feature type="binding site" evidence="17">
    <location>
        <position position="659"/>
    </location>
    <ligand>
        <name>Ca(2+)</name>
        <dbReference type="ChEBI" id="CHEBI:29108"/>
        <label>2</label>
    </ligand>
</feature>
<keyword evidence="15 17" id="KW-0407">Ion channel</keyword>
<evidence type="ECO:0000259" key="21">
    <source>
        <dbReference type="PROSITE" id="PS50222"/>
    </source>
</evidence>
<keyword evidence="17" id="KW-0109">Calcium transport</keyword>
<dbReference type="FunFam" id="1.10.287.70:FF:000055">
    <property type="entry name" value="Polycystic kidney disease 2-like 1"/>
    <property type="match status" value="1"/>
</dbReference>
<dbReference type="InterPro" id="IPR051223">
    <property type="entry name" value="Polycystin"/>
</dbReference>
<dbReference type="PANTHER" id="PTHR10877:SF183">
    <property type="entry name" value="AT14535P-RELATED"/>
    <property type="match status" value="1"/>
</dbReference>